<keyword evidence="3" id="KW-1185">Reference proteome</keyword>
<sequence length="189" mass="21685">MKKYLLMLLLASGLTAQAQQDDCNFTVVTTDTGETKSTPEYLMHEKVFNGTSSFVFFSMTLHDDIPVLNFQLLAKSDDFPKAYCFTKKSRIHLQLTNGKVITLYCIDEDACSQLLYDEAEKKNLRMLNGHFLFTKGSIEDLEASPILFMRVLYSAETVDYPLRSNLESETMGKNYKPDSYFIQYLKCIK</sequence>
<feature type="chain" id="PRO_5002002442" evidence="1">
    <location>
        <begin position="19"/>
        <end position="189"/>
    </location>
</feature>
<feature type="signal peptide" evidence="1">
    <location>
        <begin position="1"/>
        <end position="18"/>
    </location>
</feature>
<accession>A0A0A2LNQ0</accession>
<dbReference type="Proteomes" id="UP000030129">
    <property type="component" value="Unassembled WGS sequence"/>
</dbReference>
<evidence type="ECO:0000313" key="2">
    <source>
        <dbReference type="EMBL" id="KGO80818.1"/>
    </source>
</evidence>
<dbReference type="eggNOG" id="ENOG5032WZP">
    <property type="taxonomic scope" value="Bacteria"/>
</dbReference>
<evidence type="ECO:0000313" key="3">
    <source>
        <dbReference type="Proteomes" id="UP000030129"/>
    </source>
</evidence>
<evidence type="ECO:0000256" key="1">
    <source>
        <dbReference type="SAM" id="SignalP"/>
    </source>
</evidence>
<organism evidence="2 3">
    <name type="scientific">Flavobacterium beibuense F44-8</name>
    <dbReference type="NCBI Taxonomy" id="1406840"/>
    <lineage>
        <taxon>Bacteria</taxon>
        <taxon>Pseudomonadati</taxon>
        <taxon>Bacteroidota</taxon>
        <taxon>Flavobacteriia</taxon>
        <taxon>Flavobacteriales</taxon>
        <taxon>Flavobacteriaceae</taxon>
        <taxon>Flavobacterium</taxon>
    </lineage>
</organism>
<comment type="caution">
    <text evidence="2">The sequence shown here is derived from an EMBL/GenBank/DDBJ whole genome shotgun (WGS) entry which is preliminary data.</text>
</comment>
<name>A0A0A2LNQ0_9FLAO</name>
<dbReference type="RefSeq" id="WP_035133617.1">
    <property type="nucleotide sequence ID" value="NZ_JRLV01000009.1"/>
</dbReference>
<reference evidence="2 3" key="1">
    <citation type="submission" date="2013-09" db="EMBL/GenBank/DDBJ databases">
        <authorList>
            <person name="Zeng Z."/>
            <person name="Chen C."/>
        </authorList>
    </citation>
    <scope>NUCLEOTIDE SEQUENCE [LARGE SCALE GENOMIC DNA]</scope>
    <source>
        <strain evidence="2 3">F44-8</strain>
    </source>
</reference>
<dbReference type="AlphaFoldDB" id="A0A0A2LNQ0"/>
<protein>
    <submittedName>
        <fullName evidence="2">Uncharacterized protein</fullName>
    </submittedName>
</protein>
<proteinExistence type="predicted"/>
<gene>
    <name evidence="2" type="ORF">Q763_09820</name>
</gene>
<dbReference type="EMBL" id="JRLV01000009">
    <property type="protein sequence ID" value="KGO80818.1"/>
    <property type="molecule type" value="Genomic_DNA"/>
</dbReference>
<keyword evidence="1" id="KW-0732">Signal</keyword>